<feature type="compositionally biased region" description="Acidic residues" evidence="7">
    <location>
        <begin position="679"/>
        <end position="699"/>
    </location>
</feature>
<dbReference type="PROSITE" id="PS51212">
    <property type="entry name" value="WSC"/>
    <property type="match status" value="3"/>
</dbReference>
<dbReference type="EMBL" id="JAVHJM010000001">
    <property type="protein sequence ID" value="KAK6519705.1"/>
    <property type="molecule type" value="Genomic_DNA"/>
</dbReference>
<keyword evidence="6" id="KW-0325">Glycoprotein</keyword>
<feature type="chain" id="PRO_5042861688" description="WSC domain-containing protein" evidence="8">
    <location>
        <begin position="24"/>
        <end position="1074"/>
    </location>
</feature>
<proteinExistence type="predicted"/>
<dbReference type="PANTHER" id="PTHR24269">
    <property type="entry name" value="KREMEN PROTEIN"/>
    <property type="match status" value="1"/>
</dbReference>
<evidence type="ECO:0000256" key="7">
    <source>
        <dbReference type="SAM" id="MobiDB-lite"/>
    </source>
</evidence>
<feature type="domain" description="WSC" evidence="9">
    <location>
        <begin position="415"/>
        <end position="503"/>
    </location>
</feature>
<dbReference type="PANTHER" id="PTHR24269:SF16">
    <property type="entry name" value="PROTEIN SLG1"/>
    <property type="match status" value="1"/>
</dbReference>
<evidence type="ECO:0000256" key="5">
    <source>
        <dbReference type="ARBA" id="ARBA00023136"/>
    </source>
</evidence>
<keyword evidence="4" id="KW-1133">Transmembrane helix</keyword>
<evidence type="ECO:0000256" key="1">
    <source>
        <dbReference type="ARBA" id="ARBA00004167"/>
    </source>
</evidence>
<dbReference type="Pfam" id="PF01822">
    <property type="entry name" value="WSC"/>
    <property type="match status" value="3"/>
</dbReference>
<organism evidence="10 11">
    <name type="scientific">Arthrobotrys conoides</name>
    <dbReference type="NCBI Taxonomy" id="74498"/>
    <lineage>
        <taxon>Eukaryota</taxon>
        <taxon>Fungi</taxon>
        <taxon>Dikarya</taxon>
        <taxon>Ascomycota</taxon>
        <taxon>Pezizomycotina</taxon>
        <taxon>Orbiliomycetes</taxon>
        <taxon>Orbiliales</taxon>
        <taxon>Orbiliaceae</taxon>
        <taxon>Arthrobotrys</taxon>
    </lineage>
</organism>
<dbReference type="GO" id="GO:0005886">
    <property type="term" value="C:plasma membrane"/>
    <property type="evidence" value="ECO:0007669"/>
    <property type="project" value="TreeGrafter"/>
</dbReference>
<reference evidence="10 11" key="1">
    <citation type="submission" date="2019-10" db="EMBL/GenBank/DDBJ databases">
        <authorList>
            <person name="Palmer J.M."/>
        </authorList>
    </citation>
    <scope>NUCLEOTIDE SEQUENCE [LARGE SCALE GENOMIC DNA]</scope>
    <source>
        <strain evidence="10 11">TWF506</strain>
    </source>
</reference>
<gene>
    <name evidence="10" type="ORF">TWF506_000005</name>
</gene>
<protein>
    <recommendedName>
        <fullName evidence="9">WSC domain-containing protein</fullName>
    </recommendedName>
</protein>
<dbReference type="AlphaFoldDB" id="A0AAN8S3Z2"/>
<dbReference type="SMART" id="SM00321">
    <property type="entry name" value="WSC"/>
    <property type="match status" value="3"/>
</dbReference>
<feature type="signal peptide" evidence="8">
    <location>
        <begin position="1"/>
        <end position="23"/>
    </location>
</feature>
<sequence length="1074" mass="117586">MRIKGAFTVLSGLILSSCPRLNAQSVQCATVSDGCNAGSVNEDAVSNAIARFENGLFYGGGDESIILSSASSGNNVAMITYLCNDRSPPPRLEGSVIRTNFRKILSCPNRCGGVALSSNSNCGFGVLIANNAVNIDCFSKAIDVVPHGTTTTATTSSRTTTAGQAVPTINPSTNGFNYYGCYSDDVNARVLSNQHVDTNGMTIAACMARAAGYNFAGVEYGQECWYGNTLASTSHAESSGCNMPCPGKATELCGGGNRIQLCKFPDPPQESPTRLVQANRATANRVPYKDKNPSYQPPGQPDTGAFVHQGCYTDSVEQRALEHTTTDWEGMTIQKCLQLGAGFKYAGVQYYGECHWGNVLSSSSSPAASGDCNTPCSGDNSQNCGGGNRLSLYLNSGYEEPEPPEPPKFNEGSDPWSLVGCHSDSISNRAFPNSETSSTMTVAKCLELALGFKYAAVQGGSACYWGDELTSSAVDSNQCNTVCAGESDEICGGTQRNLIYENTDFEVPDLLGMILVMEELSECERAAETDLREYDDLRLQAEAESQQGGNKHKRFIPLAWVARLTTAWLNARRVCLRCLGINIRFRARMQTAWRYVERYLPGRGQQIVEEFEMQALVLAPRHAAVVQGWAGAVVAQRVDQIGTGLLVAAAYYLQIQRAHQDIENALRWHRDVYGPVEPTDPDPPDNPDDPDDPPPDPEDLAPCPCGYGGCSVPGLKFARSEPMTPKPLEKRTSGEKYSLAQCPSLTYRTLPYPTSGEIVAIYAKYQLTIAHLDINYYTLPPLIPCLWNIRAYPGAQPADPRTATLAEYATEHVFENHIMKGFFDQMVIDQCAPCSADAQGPGIREMFFTRTPAGSRYDAQTFERFMVGQLTWYNDVYPNQGRLPEFFVLEQRINKHKNVVLTPTTAPDQLGLGLNMQEFIEHVGKVQAVFQYMNRPGVAQVFVATFDRLYNEFAEFDRDAPYGQLHGPRDGPGTPCLAAADGPTGAGWRYRFDHYIAAFLVDCETKMAAWAHQTALNFEVRRDIRWPVTNPPGPIPQGKTQFNAWLTAMRAQGGLLHPSSFKFDRTLYARFLLV</sequence>
<evidence type="ECO:0000313" key="11">
    <source>
        <dbReference type="Proteomes" id="UP001307849"/>
    </source>
</evidence>
<comment type="subcellular location">
    <subcellularLocation>
        <location evidence="1">Membrane</location>
        <topology evidence="1">Single-pass membrane protein</topology>
    </subcellularLocation>
</comment>
<dbReference type="Proteomes" id="UP001307849">
    <property type="component" value="Unassembled WGS sequence"/>
</dbReference>
<keyword evidence="2" id="KW-0812">Transmembrane</keyword>
<evidence type="ECO:0000313" key="10">
    <source>
        <dbReference type="EMBL" id="KAK6519705.1"/>
    </source>
</evidence>
<evidence type="ECO:0000256" key="2">
    <source>
        <dbReference type="ARBA" id="ARBA00022692"/>
    </source>
</evidence>
<dbReference type="InterPro" id="IPR051836">
    <property type="entry name" value="Kremen_rcpt"/>
</dbReference>
<name>A0AAN8S3Z2_9PEZI</name>
<dbReference type="InterPro" id="IPR002889">
    <property type="entry name" value="WSC_carb-bd"/>
</dbReference>
<keyword evidence="3 8" id="KW-0732">Signal</keyword>
<evidence type="ECO:0000256" key="8">
    <source>
        <dbReference type="SAM" id="SignalP"/>
    </source>
</evidence>
<evidence type="ECO:0000256" key="3">
    <source>
        <dbReference type="ARBA" id="ARBA00022729"/>
    </source>
</evidence>
<comment type="caution">
    <text evidence="10">The sequence shown here is derived from an EMBL/GenBank/DDBJ whole genome shotgun (WGS) entry which is preliminary data.</text>
</comment>
<feature type="region of interest" description="Disordered" evidence="7">
    <location>
        <begin position="672"/>
        <end position="703"/>
    </location>
</feature>
<evidence type="ECO:0000259" key="9">
    <source>
        <dbReference type="PROSITE" id="PS51212"/>
    </source>
</evidence>
<dbReference type="PROSITE" id="PS51257">
    <property type="entry name" value="PROKAR_LIPOPROTEIN"/>
    <property type="match status" value="1"/>
</dbReference>
<accession>A0AAN8S3Z2</accession>
<evidence type="ECO:0000256" key="6">
    <source>
        <dbReference type="ARBA" id="ARBA00023180"/>
    </source>
</evidence>
<keyword evidence="11" id="KW-1185">Reference proteome</keyword>
<evidence type="ECO:0000256" key="4">
    <source>
        <dbReference type="ARBA" id="ARBA00022989"/>
    </source>
</evidence>
<feature type="domain" description="WSC" evidence="9">
    <location>
        <begin position="305"/>
        <end position="396"/>
    </location>
</feature>
<keyword evidence="5" id="KW-0472">Membrane</keyword>
<feature type="domain" description="WSC" evidence="9">
    <location>
        <begin position="175"/>
        <end position="265"/>
    </location>
</feature>